<dbReference type="RefSeq" id="XP_068358558.1">
    <property type="nucleotide sequence ID" value="XM_068505191.1"/>
</dbReference>
<protein>
    <recommendedName>
        <fullName evidence="3">Ubiquitin-like domain-containing protein</fullName>
    </recommendedName>
</protein>
<reference evidence="1" key="1">
    <citation type="submission" date="2016-10" db="EMBL/GenBank/DDBJ databases">
        <authorList>
            <person name="Benchimol M."/>
            <person name="Almeida L.G."/>
            <person name="Vasconcelos A.T."/>
            <person name="Perreira-Neves A."/>
            <person name="Rosa I.A."/>
            <person name="Tasca T."/>
            <person name="Bogo M.R."/>
            <person name="de Souza W."/>
        </authorList>
    </citation>
    <scope>NUCLEOTIDE SEQUENCE [LARGE SCALE GENOMIC DNA]</scope>
    <source>
        <strain evidence="1">K</strain>
    </source>
</reference>
<evidence type="ECO:0000313" key="1">
    <source>
        <dbReference type="EMBL" id="OHT05422.1"/>
    </source>
</evidence>
<comment type="caution">
    <text evidence="1">The sequence shown here is derived from an EMBL/GenBank/DDBJ whole genome shotgun (WGS) entry which is preliminary data.</text>
</comment>
<accession>A0A1J4K6T1</accession>
<dbReference type="SUPFAM" id="SSF54236">
    <property type="entry name" value="Ubiquitin-like"/>
    <property type="match status" value="1"/>
</dbReference>
<keyword evidence="2" id="KW-1185">Reference proteome</keyword>
<evidence type="ECO:0000313" key="2">
    <source>
        <dbReference type="Proteomes" id="UP000179807"/>
    </source>
</evidence>
<dbReference type="InterPro" id="IPR029071">
    <property type="entry name" value="Ubiquitin-like_domsf"/>
</dbReference>
<evidence type="ECO:0008006" key="3">
    <source>
        <dbReference type="Google" id="ProtNLM"/>
    </source>
</evidence>
<dbReference type="EMBL" id="MLAK01000758">
    <property type="protein sequence ID" value="OHT05422.1"/>
    <property type="molecule type" value="Genomic_DNA"/>
</dbReference>
<dbReference type="Proteomes" id="UP000179807">
    <property type="component" value="Unassembled WGS sequence"/>
</dbReference>
<organism evidence="1 2">
    <name type="scientific">Tritrichomonas foetus</name>
    <dbReference type="NCBI Taxonomy" id="1144522"/>
    <lineage>
        <taxon>Eukaryota</taxon>
        <taxon>Metamonada</taxon>
        <taxon>Parabasalia</taxon>
        <taxon>Tritrichomonadida</taxon>
        <taxon>Tritrichomonadidae</taxon>
        <taxon>Tritrichomonas</taxon>
    </lineage>
</organism>
<dbReference type="GeneID" id="94839895"/>
<gene>
    <name evidence="1" type="ORF">TRFO_26838</name>
</gene>
<sequence length="165" mass="19309">MMNPTNNKYKIIVFAPAQPLLVLKVQPSWKISYLQSHFYDNETRIFIFKGMVLLPSMTFSDCNIKENDAIIAVRNQADNFDFVLSHFQRISDDYENFQTRVNAATDNNLMHEVHRLSDLRLMRLDKRIHKCSFINDVYKHTDTVPLVIDENNIESPSTEALPICW</sequence>
<dbReference type="AlphaFoldDB" id="A0A1J4K6T1"/>
<dbReference type="VEuPathDB" id="TrichDB:TRFO_26838"/>
<proteinExistence type="predicted"/>
<name>A0A1J4K6T1_9EUKA</name>